<dbReference type="Proteomes" id="UP000033423">
    <property type="component" value="Unassembled WGS sequence"/>
</dbReference>
<feature type="domain" description="Lcl C-terminal" evidence="4">
    <location>
        <begin position="282"/>
        <end position="406"/>
    </location>
</feature>
<dbReference type="PANTHER" id="PTHR46580">
    <property type="entry name" value="SENSOR KINASE-RELATED"/>
    <property type="match status" value="1"/>
</dbReference>
<dbReference type="PANTHER" id="PTHR46580:SF2">
    <property type="entry name" value="MAM DOMAIN-CONTAINING PROTEIN"/>
    <property type="match status" value="1"/>
</dbReference>
<dbReference type="InterPro" id="IPR013517">
    <property type="entry name" value="FG-GAP"/>
</dbReference>
<keyword evidence="3" id="KW-0472">Membrane</keyword>
<dbReference type="SUPFAM" id="SSF69318">
    <property type="entry name" value="Integrin alpha N-terminal domain"/>
    <property type="match status" value="2"/>
</dbReference>
<feature type="domain" description="Lcl C-terminal" evidence="4">
    <location>
        <begin position="111"/>
        <end position="236"/>
    </location>
</feature>
<keyword evidence="3" id="KW-1133">Transmembrane helix</keyword>
<keyword evidence="1" id="KW-0732">Signal</keyword>
<feature type="transmembrane region" description="Helical" evidence="3">
    <location>
        <begin position="51"/>
        <end position="73"/>
    </location>
</feature>
<accession>A0A0F3GVE7</accession>
<feature type="domain" description="Bacterial repeat" evidence="5">
    <location>
        <begin position="531"/>
        <end position="596"/>
    </location>
</feature>
<feature type="domain" description="Bacterial repeat" evidence="5">
    <location>
        <begin position="431"/>
        <end position="496"/>
    </location>
</feature>
<name>A0A0F3GVE7_9BACT</name>
<dbReference type="Pfam" id="PF07603">
    <property type="entry name" value="Lcl_C"/>
    <property type="match status" value="2"/>
</dbReference>
<evidence type="ECO:0000313" key="7">
    <source>
        <dbReference type="Proteomes" id="UP000033423"/>
    </source>
</evidence>
<organism evidence="6 7">
    <name type="scientific">Candidatus Magnetobacterium bavaricum</name>
    <dbReference type="NCBI Taxonomy" id="29290"/>
    <lineage>
        <taxon>Bacteria</taxon>
        <taxon>Pseudomonadati</taxon>
        <taxon>Nitrospirota</taxon>
        <taxon>Thermodesulfovibrionia</taxon>
        <taxon>Thermodesulfovibrionales</taxon>
        <taxon>Candidatus Magnetobacteriaceae</taxon>
        <taxon>Candidatus Magnetobacterium</taxon>
    </lineage>
</organism>
<comment type="caution">
    <text evidence="6">The sequence shown here is derived from an EMBL/GenBank/DDBJ whole genome shotgun (WGS) entry which is preliminary data.</text>
</comment>
<dbReference type="InterPro" id="IPR011460">
    <property type="entry name" value="Lcl_C"/>
</dbReference>
<evidence type="ECO:0000256" key="1">
    <source>
        <dbReference type="ARBA" id="ARBA00022729"/>
    </source>
</evidence>
<protein>
    <submittedName>
        <fullName evidence="6">Protein containing DUF1566</fullName>
    </submittedName>
</protein>
<dbReference type="PATRIC" id="fig|29290.4.peg.2598"/>
<feature type="domain" description="Bacterial repeat" evidence="5">
    <location>
        <begin position="616"/>
        <end position="678"/>
    </location>
</feature>
<dbReference type="Gene3D" id="2.130.10.130">
    <property type="entry name" value="Integrin alpha, N-terminal"/>
    <property type="match status" value="2"/>
</dbReference>
<keyword evidence="7" id="KW-1185">Reference proteome</keyword>
<dbReference type="Pfam" id="PF13517">
    <property type="entry name" value="FG-GAP_3"/>
    <property type="match status" value="2"/>
</dbReference>
<proteinExistence type="predicted"/>
<gene>
    <name evidence="6" type="ORF">MBAV_001949</name>
</gene>
<feature type="region of interest" description="Disordered" evidence="2">
    <location>
        <begin position="494"/>
        <end position="514"/>
    </location>
</feature>
<reference evidence="6 7" key="1">
    <citation type="submission" date="2015-02" db="EMBL/GenBank/DDBJ databases">
        <title>Single-cell genomics of uncultivated deep-branching MTB reveals a conserved set of magnetosome genes.</title>
        <authorList>
            <person name="Kolinko S."/>
            <person name="Richter M."/>
            <person name="Glockner F.O."/>
            <person name="Brachmann A."/>
            <person name="Schuler D."/>
        </authorList>
    </citation>
    <scope>NUCLEOTIDE SEQUENCE [LARGE SCALE GENOMIC DNA]</scope>
    <source>
        <strain evidence="6">TM-1</strain>
    </source>
</reference>
<dbReference type="AlphaFoldDB" id="A0A0F3GVE7"/>
<dbReference type="EMBL" id="LACI01000836">
    <property type="protein sequence ID" value="KJU85855.1"/>
    <property type="molecule type" value="Genomic_DNA"/>
</dbReference>
<sequence length="1001" mass="106649">MRSVCYNSIILIVKNSYVKEDSVMDRIFCYSRRGVCCVTSKGGRLRLSAGLFLEVFVLLVAIFVCLGGVPYAATVSLGQTGQATSYAAGDDGAIMAGVPWPNPRFTDNGDQTITDTLTALVWSKDAGTPSTGSCTGGKKTWQQALDYVACLNATNYFGHNDWRLPNVNELESLIDGGRYDLSLPSGHLFVNVRSEVYYWSSTIRAADTSTAWVVFMYDGGVSSDDRSTNGYVWPVRSGPSGAFGNAAIWQTGQTTSYAVGDDGASRAGVSWPNPRFTDNGNQTVTDNLTGLLWSRDAGTSTWGNCTGGIKTWQGALDYMTCLNTAGYLGYNDWRLPNRKELMSLISRQMYSPPLPSGHLFINPWSHEYWSSTTQASDTSNAWIIHMDEGYVYPSAKVGNNYVWPVRSGQVGDLVALIISKSGTGSGTVTSSDGKINCGATCTANYTPSAATTVTLTAKATADTDSSFTGWSGDCSGTASTCTVTMSAARSVKATFSGSSTPTPTPTPTSTPNPTQYTLTVNKAGAGSGTIATSTGSLTWSGNTGTAAYAPNSSVTLTATPGMSSTFDNWSGCDTTSANQCTVQMTGNKTVEVTFTTGSGFLLTVTKTGNGNGIVTTSTGTLTWNGNIGSALYTPGTSLMITVEPDKSSVFTGWSGCDVPIGNQCSLTMTAAKNVSVGFSGGCKKTRKDFDADGKSDILWQNSTTGDVAVWLMNGTAKKSVAIAANGVPKNWNARASEDFNGDGKADILWQDTNTGDVFVWLMDGTKPMQGDFADKGIPSDWQIKSVGDFDGDCNSDVLWQNSNSGDVFIWLMDGTKIKSQDFAIKNMPVDWDVKGVGDFNGDGKSDVLWQNRNTGDVYGWIMDGIKLQSSSGSIAKGMPSEWQIKAIGDYNGDGKSDIHLYNVNTGQLFIWLMNGTKISGGDFVRPKGSSSPLQLRQMTDSGLGAGGWQMKTTGDYNGDGMNDMLWQDDSTGDVYMWFMDSTTISSGGYADQGVPSDWSIY</sequence>
<dbReference type="InterPro" id="IPR044060">
    <property type="entry name" value="Bacterial_rp_domain"/>
</dbReference>
<dbReference type="Pfam" id="PF18998">
    <property type="entry name" value="Flg_new_2"/>
    <property type="match status" value="3"/>
</dbReference>
<evidence type="ECO:0000256" key="3">
    <source>
        <dbReference type="SAM" id="Phobius"/>
    </source>
</evidence>
<evidence type="ECO:0000259" key="5">
    <source>
        <dbReference type="Pfam" id="PF18998"/>
    </source>
</evidence>
<evidence type="ECO:0000259" key="4">
    <source>
        <dbReference type="Pfam" id="PF07603"/>
    </source>
</evidence>
<evidence type="ECO:0000313" key="6">
    <source>
        <dbReference type="EMBL" id="KJU85855.1"/>
    </source>
</evidence>
<dbReference type="InterPro" id="IPR028994">
    <property type="entry name" value="Integrin_alpha_N"/>
</dbReference>
<keyword evidence="3" id="KW-0812">Transmembrane</keyword>
<evidence type="ECO:0000256" key="2">
    <source>
        <dbReference type="SAM" id="MobiDB-lite"/>
    </source>
</evidence>